<keyword evidence="1 2" id="KW-0812">Transmembrane</keyword>
<accession>A0A0S4JFC6</accession>
<dbReference type="VEuPathDB" id="TriTrypDB:BSAL_18620"/>
<sequence>MVSIPVTPCNCVSVDSAAVACLLLCCILHLRRQHSRLKLHQLLFPREQSATMQQAADVVITCDVVKLTLGLIVVHGSLFIHEAIVSNGGVNETKYYFLIHMARAFIDIVLVSVIAHVFWMHALVPYVNHLISKKNYGWTPPRLPSHSFARLFSISEFNNAVWWRRQPTTFKMTKKMTQTTLAHNFVVK</sequence>
<evidence type="ECO:0000256" key="1">
    <source>
        <dbReference type="SAM" id="Phobius"/>
    </source>
</evidence>
<reference evidence="3" key="1">
    <citation type="submission" date="2015-09" db="EMBL/GenBank/DDBJ databases">
        <authorList>
            <consortium name="Pathogen Informatics"/>
        </authorList>
    </citation>
    <scope>NUCLEOTIDE SEQUENCE [LARGE SCALE GENOMIC DNA]</scope>
    <source>
        <strain evidence="3">Lake Konstanz</strain>
    </source>
</reference>
<dbReference type="AlphaFoldDB" id="A0A0S4JFC6"/>
<organism evidence="2 3">
    <name type="scientific">Bodo saltans</name>
    <name type="common">Flagellated protozoan</name>
    <dbReference type="NCBI Taxonomy" id="75058"/>
    <lineage>
        <taxon>Eukaryota</taxon>
        <taxon>Discoba</taxon>
        <taxon>Euglenozoa</taxon>
        <taxon>Kinetoplastea</taxon>
        <taxon>Metakinetoplastina</taxon>
        <taxon>Eubodonida</taxon>
        <taxon>Bodonidae</taxon>
        <taxon>Bodo</taxon>
    </lineage>
</organism>
<gene>
    <name evidence="2" type="ORF">BSAL_18620</name>
</gene>
<keyword evidence="1" id="KW-1133">Transmembrane helix</keyword>
<dbReference type="EMBL" id="CYKH01001692">
    <property type="protein sequence ID" value="CUG88982.1"/>
    <property type="molecule type" value="Genomic_DNA"/>
</dbReference>
<evidence type="ECO:0000313" key="2">
    <source>
        <dbReference type="EMBL" id="CUG88982.1"/>
    </source>
</evidence>
<feature type="transmembrane region" description="Helical" evidence="1">
    <location>
        <begin position="104"/>
        <end position="124"/>
    </location>
</feature>
<keyword evidence="3" id="KW-1185">Reference proteome</keyword>
<proteinExistence type="predicted"/>
<dbReference type="Proteomes" id="UP000051952">
    <property type="component" value="Unassembled WGS sequence"/>
</dbReference>
<name>A0A0S4JFC6_BODSA</name>
<protein>
    <submittedName>
        <fullName evidence="2">Transmembrane protein, putative</fullName>
    </submittedName>
</protein>
<keyword evidence="1" id="KW-0472">Membrane</keyword>
<evidence type="ECO:0000313" key="3">
    <source>
        <dbReference type="Proteomes" id="UP000051952"/>
    </source>
</evidence>